<dbReference type="Proteomes" id="UP001549691">
    <property type="component" value="Unassembled WGS sequence"/>
</dbReference>
<evidence type="ECO:0000259" key="2">
    <source>
        <dbReference type="PROSITE" id="PS50112"/>
    </source>
</evidence>
<sequence length="780" mass="87139">MVRIRRFLESSSVRHALQVMAAYVVISILWIALSDRVLVWLVSDAGVLARAQIWKSWVFVLATAVGLFWVLWRSRLRVERVLDGLRISELRFRSLFERMPAIAVQGYSTERRVIFWNPASEQLYGFPAAKAQGALLEDLIIPQEMREGVKAAVSGWVAGGEEIPPGELSLMRRDGSRVPVYSSHVMLENALGEKEMYCVDVDLSALKQAETKVRLSEAVFNDSAEGIMVTDADNLIVSVNEAFCAITGYRAEELIGKTPSVLSSGRHNYAFYASMWRNLLEDGRWHGDILNRKKNGDVFPAWLAISAVEDEVGDISHFVAIMSDYSEKRAFEEQLEYVANHDALTSLPNRVLLHDRAERAIARAARDACRVALVLVDLDHFKLVNDSLGHANGDRLLLAVVERLQACLAETDTFFRQGGDEFILLIPEDVATDQLAGKLQHLLTELARPFDLDGRPLMVTASMGVALCPDDAGNVDDLLLKAETAMYHAKDAGRNAFRFFAEQMNADTHERFALQTRLSGALERNELLLHFQPQVDLRTRRITGAEALVRWQDKELGLISPARFIPIAEESGLIIPIGEWVLREACRQVQAWRLAGLPDMLIAVNMSALQFRRGDIVDTVRQALQDTSLPAYCLELELTESILVGDANAMLETLRRLKSLGVQLAIDDFGTGYSSLAYLKRFPIDKLKIDQSFVRDVVEDADEAAIVHTIIQLGKNLKMTTVAEGVETEAQLAFLRVEGCREAQGYLFSRPLPPEEFYRYFKASASGVLRQPVVPSVAPV</sequence>
<dbReference type="PROSITE" id="PS50113">
    <property type="entry name" value="PAC"/>
    <property type="match status" value="1"/>
</dbReference>
<dbReference type="InterPro" id="IPR000014">
    <property type="entry name" value="PAS"/>
</dbReference>
<dbReference type="InterPro" id="IPR052155">
    <property type="entry name" value="Biofilm_reg_signaling"/>
</dbReference>
<dbReference type="InterPro" id="IPR000700">
    <property type="entry name" value="PAS-assoc_C"/>
</dbReference>
<dbReference type="SUPFAM" id="SSF55073">
    <property type="entry name" value="Nucleotide cyclase"/>
    <property type="match status" value="1"/>
</dbReference>
<dbReference type="PROSITE" id="PS50112">
    <property type="entry name" value="PAS"/>
    <property type="match status" value="1"/>
</dbReference>
<accession>A0ABV2TMG6</accession>
<feature type="transmembrane region" description="Helical" evidence="1">
    <location>
        <begin position="12"/>
        <end position="33"/>
    </location>
</feature>
<evidence type="ECO:0000259" key="3">
    <source>
        <dbReference type="PROSITE" id="PS50113"/>
    </source>
</evidence>
<evidence type="ECO:0000256" key="1">
    <source>
        <dbReference type="SAM" id="Phobius"/>
    </source>
</evidence>
<dbReference type="InterPro" id="IPR043128">
    <property type="entry name" value="Rev_trsase/Diguanyl_cyclase"/>
</dbReference>
<dbReference type="InterPro" id="IPR035919">
    <property type="entry name" value="EAL_sf"/>
</dbReference>
<keyword evidence="1" id="KW-0472">Membrane</keyword>
<evidence type="ECO:0000259" key="5">
    <source>
        <dbReference type="PROSITE" id="PS50887"/>
    </source>
</evidence>
<dbReference type="SMART" id="SM00267">
    <property type="entry name" value="GGDEF"/>
    <property type="match status" value="1"/>
</dbReference>
<dbReference type="Gene3D" id="3.20.20.450">
    <property type="entry name" value="EAL domain"/>
    <property type="match status" value="1"/>
</dbReference>
<dbReference type="Gene3D" id="3.30.70.270">
    <property type="match status" value="1"/>
</dbReference>
<dbReference type="EMBL" id="JBEWZI010000013">
    <property type="protein sequence ID" value="MET7015114.1"/>
    <property type="molecule type" value="Genomic_DNA"/>
</dbReference>
<dbReference type="PROSITE" id="PS50887">
    <property type="entry name" value="GGDEF"/>
    <property type="match status" value="1"/>
</dbReference>
<feature type="transmembrane region" description="Helical" evidence="1">
    <location>
        <begin position="53"/>
        <end position="72"/>
    </location>
</feature>
<reference evidence="6 7" key="1">
    <citation type="submission" date="2024-07" db="EMBL/GenBank/DDBJ databases">
        <title>Uliginosibacterium flavum JJ3220;KACC:17644.</title>
        <authorList>
            <person name="Kim M.K."/>
        </authorList>
    </citation>
    <scope>NUCLEOTIDE SEQUENCE [LARGE SCALE GENOMIC DNA]</scope>
    <source>
        <strain evidence="6 7">KACC:17644</strain>
    </source>
</reference>
<dbReference type="Gene3D" id="3.30.450.20">
    <property type="entry name" value="PAS domain"/>
    <property type="match status" value="2"/>
</dbReference>
<evidence type="ECO:0000313" key="6">
    <source>
        <dbReference type="EMBL" id="MET7015114.1"/>
    </source>
</evidence>
<dbReference type="PANTHER" id="PTHR44757:SF2">
    <property type="entry name" value="BIOFILM ARCHITECTURE MAINTENANCE PROTEIN MBAA"/>
    <property type="match status" value="1"/>
</dbReference>
<dbReference type="PROSITE" id="PS50883">
    <property type="entry name" value="EAL"/>
    <property type="match status" value="1"/>
</dbReference>
<name>A0ABV2TMG6_9RHOO</name>
<dbReference type="InterPro" id="IPR029787">
    <property type="entry name" value="Nucleotide_cyclase"/>
</dbReference>
<dbReference type="PIRSF" id="PIRSF005925">
    <property type="entry name" value="Dos"/>
    <property type="match status" value="1"/>
</dbReference>
<dbReference type="Pfam" id="PF00990">
    <property type="entry name" value="GGDEF"/>
    <property type="match status" value="1"/>
</dbReference>
<dbReference type="CDD" id="cd01949">
    <property type="entry name" value="GGDEF"/>
    <property type="match status" value="1"/>
</dbReference>
<dbReference type="NCBIfam" id="TIGR00254">
    <property type="entry name" value="GGDEF"/>
    <property type="match status" value="1"/>
</dbReference>
<dbReference type="InterPro" id="IPR001610">
    <property type="entry name" value="PAC"/>
</dbReference>
<dbReference type="SUPFAM" id="SSF55785">
    <property type="entry name" value="PYP-like sensor domain (PAS domain)"/>
    <property type="match status" value="2"/>
</dbReference>
<feature type="domain" description="EAL" evidence="4">
    <location>
        <begin position="511"/>
        <end position="765"/>
    </location>
</feature>
<dbReference type="InterPro" id="IPR001633">
    <property type="entry name" value="EAL_dom"/>
</dbReference>
<protein>
    <submittedName>
        <fullName evidence="6">EAL domain-containing protein</fullName>
    </submittedName>
</protein>
<dbReference type="CDD" id="cd00130">
    <property type="entry name" value="PAS"/>
    <property type="match status" value="2"/>
</dbReference>
<dbReference type="Pfam" id="PF13426">
    <property type="entry name" value="PAS_9"/>
    <property type="match status" value="2"/>
</dbReference>
<evidence type="ECO:0000259" key="4">
    <source>
        <dbReference type="PROSITE" id="PS50883"/>
    </source>
</evidence>
<organism evidence="6 7">
    <name type="scientific">Uliginosibacterium flavum</name>
    <dbReference type="NCBI Taxonomy" id="1396831"/>
    <lineage>
        <taxon>Bacteria</taxon>
        <taxon>Pseudomonadati</taxon>
        <taxon>Pseudomonadota</taxon>
        <taxon>Betaproteobacteria</taxon>
        <taxon>Rhodocyclales</taxon>
        <taxon>Zoogloeaceae</taxon>
        <taxon>Uliginosibacterium</taxon>
    </lineage>
</organism>
<feature type="domain" description="PAC" evidence="3">
    <location>
        <begin position="283"/>
        <end position="337"/>
    </location>
</feature>
<dbReference type="NCBIfam" id="TIGR00229">
    <property type="entry name" value="sensory_box"/>
    <property type="match status" value="2"/>
</dbReference>
<dbReference type="SMART" id="SM00091">
    <property type="entry name" value="PAS"/>
    <property type="match status" value="2"/>
</dbReference>
<dbReference type="InterPro" id="IPR035965">
    <property type="entry name" value="PAS-like_dom_sf"/>
</dbReference>
<dbReference type="SMART" id="SM00086">
    <property type="entry name" value="PAC"/>
    <property type="match status" value="2"/>
</dbReference>
<dbReference type="CDD" id="cd01948">
    <property type="entry name" value="EAL"/>
    <property type="match status" value="1"/>
</dbReference>
<dbReference type="InterPro" id="IPR000160">
    <property type="entry name" value="GGDEF_dom"/>
</dbReference>
<dbReference type="SUPFAM" id="SSF141868">
    <property type="entry name" value="EAL domain-like"/>
    <property type="match status" value="1"/>
</dbReference>
<gene>
    <name evidence="6" type="ORF">ABXR19_13025</name>
</gene>
<keyword evidence="1" id="KW-0812">Transmembrane</keyword>
<dbReference type="Pfam" id="PF00563">
    <property type="entry name" value="EAL"/>
    <property type="match status" value="1"/>
</dbReference>
<evidence type="ECO:0000313" key="7">
    <source>
        <dbReference type="Proteomes" id="UP001549691"/>
    </source>
</evidence>
<feature type="domain" description="GGDEF" evidence="5">
    <location>
        <begin position="369"/>
        <end position="502"/>
    </location>
</feature>
<keyword evidence="7" id="KW-1185">Reference proteome</keyword>
<proteinExistence type="predicted"/>
<dbReference type="InterPro" id="IPR012226">
    <property type="entry name" value="Diguanyl_cyclase/Pdiesterase"/>
</dbReference>
<dbReference type="PANTHER" id="PTHR44757">
    <property type="entry name" value="DIGUANYLATE CYCLASE DGCP"/>
    <property type="match status" value="1"/>
</dbReference>
<comment type="caution">
    <text evidence="6">The sequence shown here is derived from an EMBL/GenBank/DDBJ whole genome shotgun (WGS) entry which is preliminary data.</text>
</comment>
<feature type="domain" description="PAS" evidence="2">
    <location>
        <begin position="219"/>
        <end position="258"/>
    </location>
</feature>
<dbReference type="RefSeq" id="WP_354601575.1">
    <property type="nucleotide sequence ID" value="NZ_JBEWZI010000013.1"/>
</dbReference>
<dbReference type="SMART" id="SM00052">
    <property type="entry name" value="EAL"/>
    <property type="match status" value="1"/>
</dbReference>
<keyword evidence="1" id="KW-1133">Transmembrane helix</keyword>